<dbReference type="Proteomes" id="UP000187609">
    <property type="component" value="Unassembled WGS sequence"/>
</dbReference>
<sequence length="187" mass="20746">MGFLFHAIELPKFLTATFLVSVWSHLKYMVIAALTRLGLYKPPPEDAAADSNSYNPNSYILLLDGTCPSLVTVPIEVATAAVKLKVPVLLYRDYLLRRRRGNELVKGCSICLESMELEDEVRELITCTHVFHRGCLDTWVSDGHVTCPLCRSMLLPPKLSSFRCCRNPDTPPPPSDLTDPPLVSSSG</sequence>
<dbReference type="SMR" id="A0A1J6JWW2"/>
<keyword evidence="7" id="KW-1185">Reference proteome</keyword>
<reference evidence="6" key="1">
    <citation type="submission" date="2016-11" db="EMBL/GenBank/DDBJ databases">
        <title>The genome of Nicotiana attenuata.</title>
        <authorList>
            <person name="Xu S."/>
            <person name="Brockmoeller T."/>
            <person name="Gaquerel E."/>
            <person name="Navarro A."/>
            <person name="Kuhl H."/>
            <person name="Gase K."/>
            <person name="Ling Z."/>
            <person name="Zhou W."/>
            <person name="Kreitzer C."/>
            <person name="Stanke M."/>
            <person name="Tang H."/>
            <person name="Lyons E."/>
            <person name="Pandey P."/>
            <person name="Pandey S.P."/>
            <person name="Timmermann B."/>
            <person name="Baldwin I.T."/>
        </authorList>
    </citation>
    <scope>NUCLEOTIDE SEQUENCE [LARGE SCALE GENOMIC DNA]</scope>
    <source>
        <strain evidence="6">UT</strain>
    </source>
</reference>
<dbReference type="OMA" id="DLWALQP"/>
<dbReference type="Pfam" id="PF13639">
    <property type="entry name" value="zf-RING_2"/>
    <property type="match status" value="1"/>
</dbReference>
<name>A0A1J6JWW2_NICAT</name>
<dbReference type="KEGG" id="nau:109217866"/>
<accession>A0A1J6JWW2</accession>
<dbReference type="GO" id="GO:0061630">
    <property type="term" value="F:ubiquitin protein ligase activity"/>
    <property type="evidence" value="ECO:0007669"/>
    <property type="project" value="TreeGrafter"/>
</dbReference>
<dbReference type="GO" id="GO:0016567">
    <property type="term" value="P:protein ubiquitination"/>
    <property type="evidence" value="ECO:0007669"/>
    <property type="project" value="TreeGrafter"/>
</dbReference>
<evidence type="ECO:0000256" key="4">
    <source>
        <dbReference type="PROSITE-ProRule" id="PRU00175"/>
    </source>
</evidence>
<evidence type="ECO:0000256" key="3">
    <source>
        <dbReference type="ARBA" id="ARBA00022833"/>
    </source>
</evidence>
<dbReference type="SMART" id="SM00184">
    <property type="entry name" value="RING"/>
    <property type="match status" value="1"/>
</dbReference>
<evidence type="ECO:0000313" key="7">
    <source>
        <dbReference type="Proteomes" id="UP000187609"/>
    </source>
</evidence>
<keyword evidence="1" id="KW-0479">Metal-binding</keyword>
<evidence type="ECO:0000256" key="1">
    <source>
        <dbReference type="ARBA" id="ARBA00022723"/>
    </source>
</evidence>
<dbReference type="PROSITE" id="PS50089">
    <property type="entry name" value="ZF_RING_2"/>
    <property type="match status" value="1"/>
</dbReference>
<dbReference type="Gramene" id="OIT22237">
    <property type="protein sequence ID" value="OIT22237"/>
    <property type="gene ID" value="A4A49_31576"/>
</dbReference>
<dbReference type="GeneID" id="109217866"/>
<dbReference type="SUPFAM" id="SSF57850">
    <property type="entry name" value="RING/U-box"/>
    <property type="match status" value="1"/>
</dbReference>
<evidence type="ECO:0000313" key="6">
    <source>
        <dbReference type="EMBL" id="OIT22237.1"/>
    </source>
</evidence>
<evidence type="ECO:0000259" key="5">
    <source>
        <dbReference type="PROSITE" id="PS50089"/>
    </source>
</evidence>
<organism evidence="6 7">
    <name type="scientific">Nicotiana attenuata</name>
    <name type="common">Coyote tobacco</name>
    <dbReference type="NCBI Taxonomy" id="49451"/>
    <lineage>
        <taxon>Eukaryota</taxon>
        <taxon>Viridiplantae</taxon>
        <taxon>Streptophyta</taxon>
        <taxon>Embryophyta</taxon>
        <taxon>Tracheophyta</taxon>
        <taxon>Spermatophyta</taxon>
        <taxon>Magnoliopsida</taxon>
        <taxon>eudicotyledons</taxon>
        <taxon>Gunneridae</taxon>
        <taxon>Pentapetalae</taxon>
        <taxon>asterids</taxon>
        <taxon>lamiids</taxon>
        <taxon>Solanales</taxon>
        <taxon>Solanaceae</taxon>
        <taxon>Nicotianoideae</taxon>
        <taxon>Nicotianeae</taxon>
        <taxon>Nicotiana</taxon>
    </lineage>
</organism>
<keyword evidence="3" id="KW-0862">Zinc</keyword>
<comment type="caution">
    <text evidence="6">The sequence shown here is derived from an EMBL/GenBank/DDBJ whole genome shotgun (WGS) entry which is preliminary data.</text>
</comment>
<dbReference type="Gene3D" id="3.30.40.10">
    <property type="entry name" value="Zinc/RING finger domain, C3HC4 (zinc finger)"/>
    <property type="match status" value="1"/>
</dbReference>
<dbReference type="EMBL" id="MJEQ01003805">
    <property type="protein sequence ID" value="OIT22237.1"/>
    <property type="molecule type" value="Genomic_DNA"/>
</dbReference>
<dbReference type="AlphaFoldDB" id="A0A1J6JWW2"/>
<protein>
    <submittedName>
        <fullName evidence="6">Ring-h2 finger protein atl18</fullName>
    </submittedName>
</protein>
<dbReference type="OrthoDB" id="8062037at2759"/>
<dbReference type="InterPro" id="IPR001841">
    <property type="entry name" value="Znf_RING"/>
</dbReference>
<proteinExistence type="predicted"/>
<dbReference type="GO" id="GO:0008270">
    <property type="term" value="F:zinc ion binding"/>
    <property type="evidence" value="ECO:0007669"/>
    <property type="project" value="UniProtKB-KW"/>
</dbReference>
<dbReference type="PANTHER" id="PTHR45969">
    <property type="entry name" value="RING ZINC FINGER PROTEIN-RELATED"/>
    <property type="match status" value="1"/>
</dbReference>
<gene>
    <name evidence="6" type="primary">ATL18_2</name>
    <name evidence="6" type="ORF">A4A49_31576</name>
</gene>
<keyword evidence="2 4" id="KW-0863">Zinc-finger</keyword>
<evidence type="ECO:0000256" key="2">
    <source>
        <dbReference type="ARBA" id="ARBA00022771"/>
    </source>
</evidence>
<dbReference type="PANTHER" id="PTHR45969:SF81">
    <property type="entry name" value="OS08G0157400 PROTEIN"/>
    <property type="match status" value="1"/>
</dbReference>
<dbReference type="InterPro" id="IPR013083">
    <property type="entry name" value="Znf_RING/FYVE/PHD"/>
</dbReference>
<feature type="domain" description="RING-type" evidence="5">
    <location>
        <begin position="108"/>
        <end position="151"/>
    </location>
</feature>